<dbReference type="Gene3D" id="3.90.70.10">
    <property type="entry name" value="Cysteine proteinases"/>
    <property type="match status" value="1"/>
</dbReference>
<dbReference type="GO" id="GO:0005634">
    <property type="term" value="C:nucleus"/>
    <property type="evidence" value="ECO:0007669"/>
    <property type="project" value="TreeGrafter"/>
</dbReference>
<dbReference type="InterPro" id="IPR050164">
    <property type="entry name" value="Peptidase_C19"/>
</dbReference>
<evidence type="ECO:0000313" key="3">
    <source>
        <dbReference type="Proteomes" id="UP000029120"/>
    </source>
</evidence>
<dbReference type="Proteomes" id="UP000029120">
    <property type="component" value="Chromosome 1"/>
</dbReference>
<keyword evidence="3" id="KW-1185">Reference proteome</keyword>
<dbReference type="InterPro" id="IPR001394">
    <property type="entry name" value="Peptidase_C19_UCH"/>
</dbReference>
<dbReference type="PROSITE" id="PS50235">
    <property type="entry name" value="USP_3"/>
    <property type="match status" value="1"/>
</dbReference>
<dbReference type="PANTHER" id="PTHR24006:SF644">
    <property type="entry name" value="UBIQUITIN CARBOXYL-TERMINAL HYDROLASE 7"/>
    <property type="match status" value="1"/>
</dbReference>
<dbReference type="EMBL" id="CM002869">
    <property type="protein sequence ID" value="KFK43994.1"/>
    <property type="molecule type" value="Genomic_DNA"/>
</dbReference>
<dbReference type="GO" id="GO:0031647">
    <property type="term" value="P:regulation of protein stability"/>
    <property type="evidence" value="ECO:0007669"/>
    <property type="project" value="TreeGrafter"/>
</dbReference>
<dbReference type="SUPFAM" id="SSF54001">
    <property type="entry name" value="Cysteine proteinases"/>
    <property type="match status" value="1"/>
</dbReference>
<dbReference type="eggNOG" id="KOG1863">
    <property type="taxonomic scope" value="Eukaryota"/>
</dbReference>
<dbReference type="AlphaFoldDB" id="A0A087HPE2"/>
<reference evidence="3" key="1">
    <citation type="journal article" date="2015" name="Nat. Plants">
        <title>Genome expansion of Arabis alpina linked with retrotransposition and reduced symmetric DNA methylation.</title>
        <authorList>
            <person name="Willing E.M."/>
            <person name="Rawat V."/>
            <person name="Mandakova T."/>
            <person name="Maumus F."/>
            <person name="James G.V."/>
            <person name="Nordstroem K.J."/>
            <person name="Becker C."/>
            <person name="Warthmann N."/>
            <person name="Chica C."/>
            <person name="Szarzynska B."/>
            <person name="Zytnicki M."/>
            <person name="Albani M.C."/>
            <person name="Kiefer C."/>
            <person name="Bergonzi S."/>
            <person name="Castaings L."/>
            <person name="Mateos J.L."/>
            <person name="Berns M.C."/>
            <person name="Bujdoso N."/>
            <person name="Piofczyk T."/>
            <person name="de Lorenzo L."/>
            <person name="Barrero-Sicilia C."/>
            <person name="Mateos I."/>
            <person name="Piednoel M."/>
            <person name="Hagmann J."/>
            <person name="Chen-Min-Tao R."/>
            <person name="Iglesias-Fernandez R."/>
            <person name="Schuster S.C."/>
            <person name="Alonso-Blanco C."/>
            <person name="Roudier F."/>
            <person name="Carbonero P."/>
            <person name="Paz-Ares J."/>
            <person name="Davis S.J."/>
            <person name="Pecinka A."/>
            <person name="Quesneville H."/>
            <person name="Colot V."/>
            <person name="Lysak M.A."/>
            <person name="Weigel D."/>
            <person name="Coupland G."/>
            <person name="Schneeberger K."/>
        </authorList>
    </citation>
    <scope>NUCLEOTIDE SEQUENCE [LARGE SCALE GENOMIC DNA]</scope>
    <source>
        <strain evidence="3">cv. Pajares</strain>
    </source>
</reference>
<name>A0A087HPE2_ARAAL</name>
<dbReference type="InterPro" id="IPR028889">
    <property type="entry name" value="USP"/>
</dbReference>
<feature type="domain" description="USP" evidence="1">
    <location>
        <begin position="1"/>
        <end position="100"/>
    </location>
</feature>
<dbReference type="PANTHER" id="PTHR24006">
    <property type="entry name" value="UBIQUITIN CARBOXYL-TERMINAL HYDROLASE"/>
    <property type="match status" value="1"/>
</dbReference>
<dbReference type="OrthoDB" id="1114045at2759"/>
<dbReference type="Pfam" id="PF00443">
    <property type="entry name" value="UCH"/>
    <property type="match status" value="1"/>
</dbReference>
<organism evidence="2 3">
    <name type="scientific">Arabis alpina</name>
    <name type="common">Alpine rock-cress</name>
    <dbReference type="NCBI Taxonomy" id="50452"/>
    <lineage>
        <taxon>Eukaryota</taxon>
        <taxon>Viridiplantae</taxon>
        <taxon>Streptophyta</taxon>
        <taxon>Embryophyta</taxon>
        <taxon>Tracheophyta</taxon>
        <taxon>Spermatophyta</taxon>
        <taxon>Magnoliopsida</taxon>
        <taxon>eudicotyledons</taxon>
        <taxon>Gunneridae</taxon>
        <taxon>Pentapetalae</taxon>
        <taxon>rosids</taxon>
        <taxon>malvids</taxon>
        <taxon>Brassicales</taxon>
        <taxon>Brassicaceae</taxon>
        <taxon>Arabideae</taxon>
        <taxon>Arabis</taxon>
    </lineage>
</organism>
<dbReference type="GO" id="GO:0004843">
    <property type="term" value="F:cysteine-type deubiquitinase activity"/>
    <property type="evidence" value="ECO:0007669"/>
    <property type="project" value="InterPro"/>
</dbReference>
<dbReference type="GO" id="GO:0005829">
    <property type="term" value="C:cytosol"/>
    <property type="evidence" value="ECO:0007669"/>
    <property type="project" value="TreeGrafter"/>
</dbReference>
<evidence type="ECO:0000259" key="1">
    <source>
        <dbReference type="PROSITE" id="PS50235"/>
    </source>
</evidence>
<gene>
    <name evidence="2" type="ordered locus">AALP_Aa1g201100</name>
</gene>
<dbReference type="GO" id="GO:0016579">
    <property type="term" value="P:protein deubiquitination"/>
    <property type="evidence" value="ECO:0007669"/>
    <property type="project" value="InterPro"/>
</dbReference>
<proteinExistence type="predicted"/>
<protein>
    <recommendedName>
        <fullName evidence="1">USP domain-containing protein</fullName>
    </recommendedName>
</protein>
<dbReference type="Gramene" id="KFK43994">
    <property type="protein sequence ID" value="KFK43994"/>
    <property type="gene ID" value="AALP_AA1G201100"/>
</dbReference>
<evidence type="ECO:0000313" key="2">
    <source>
        <dbReference type="EMBL" id="KFK43994.1"/>
    </source>
</evidence>
<sequence length="100" mass="11552">MTNISCKYVDSTSSSIQAFSGGRKKCLPHVLHLQLNRFHDGTKLNDRYEFPLQLDLERDNRKYFSADADKSVRNIYTLHSVLVQSGEVNHGHYYAFMVQV</sequence>
<accession>A0A087HPE2</accession>
<dbReference type="InterPro" id="IPR038765">
    <property type="entry name" value="Papain-like_cys_pep_sf"/>
</dbReference>